<protein>
    <submittedName>
        <fullName evidence="1">Uncharacterized protein</fullName>
    </submittedName>
</protein>
<evidence type="ECO:0000313" key="2">
    <source>
        <dbReference type="Proteomes" id="UP000692954"/>
    </source>
</evidence>
<dbReference type="AlphaFoldDB" id="A0A8S1MC53"/>
<proteinExistence type="predicted"/>
<dbReference type="OrthoDB" id="287187at2759"/>
<keyword evidence="2" id="KW-1185">Reference proteome</keyword>
<dbReference type="EMBL" id="CAJJDN010000037">
    <property type="protein sequence ID" value="CAD8078008.1"/>
    <property type="molecule type" value="Genomic_DNA"/>
</dbReference>
<gene>
    <name evidence="1" type="ORF">PSON_ATCC_30995.1.T0370067</name>
</gene>
<name>A0A8S1MC53_9CILI</name>
<reference evidence="1" key="1">
    <citation type="submission" date="2021-01" db="EMBL/GenBank/DDBJ databases">
        <authorList>
            <consortium name="Genoscope - CEA"/>
            <person name="William W."/>
        </authorList>
    </citation>
    <scope>NUCLEOTIDE SEQUENCE</scope>
</reference>
<organism evidence="1 2">
    <name type="scientific">Paramecium sonneborni</name>
    <dbReference type="NCBI Taxonomy" id="65129"/>
    <lineage>
        <taxon>Eukaryota</taxon>
        <taxon>Sar</taxon>
        <taxon>Alveolata</taxon>
        <taxon>Ciliophora</taxon>
        <taxon>Intramacronucleata</taxon>
        <taxon>Oligohymenophorea</taxon>
        <taxon>Peniculida</taxon>
        <taxon>Parameciidae</taxon>
        <taxon>Paramecium</taxon>
    </lineage>
</organism>
<sequence>MMSEKTLEQNIQLDISTMQMYIETVSLNMESLIDIYYKYLQQKDGDDSESYNNLNDFTQNTTLNNLERLQNQWNSIKEKLNVEYKEPPFNNSFQIYFDNQILGAIKQQVENIVETINQHAPKYEIQGIVQINTQQSSSKIMEIEEGDN</sequence>
<accession>A0A8S1MC53</accession>
<evidence type="ECO:0000313" key="1">
    <source>
        <dbReference type="EMBL" id="CAD8078008.1"/>
    </source>
</evidence>
<comment type="caution">
    <text evidence="1">The sequence shown here is derived from an EMBL/GenBank/DDBJ whole genome shotgun (WGS) entry which is preliminary data.</text>
</comment>
<dbReference type="Proteomes" id="UP000692954">
    <property type="component" value="Unassembled WGS sequence"/>
</dbReference>